<dbReference type="Proteomes" id="UP000814033">
    <property type="component" value="Unassembled WGS sequence"/>
</dbReference>
<comment type="caution">
    <text evidence="1">The sequence shown here is derived from an EMBL/GenBank/DDBJ whole genome shotgun (WGS) entry which is preliminary data.</text>
</comment>
<reference evidence="1" key="2">
    <citation type="journal article" date="2022" name="New Phytol.">
        <title>Evolutionary transition to the ectomycorrhizal habit in the genomes of a hyperdiverse lineage of mushroom-forming fungi.</title>
        <authorList>
            <person name="Looney B."/>
            <person name="Miyauchi S."/>
            <person name="Morin E."/>
            <person name="Drula E."/>
            <person name="Courty P.E."/>
            <person name="Kohler A."/>
            <person name="Kuo A."/>
            <person name="LaButti K."/>
            <person name="Pangilinan J."/>
            <person name="Lipzen A."/>
            <person name="Riley R."/>
            <person name="Andreopoulos W."/>
            <person name="He G."/>
            <person name="Johnson J."/>
            <person name="Nolan M."/>
            <person name="Tritt A."/>
            <person name="Barry K.W."/>
            <person name="Grigoriev I.V."/>
            <person name="Nagy L.G."/>
            <person name="Hibbett D."/>
            <person name="Henrissat B."/>
            <person name="Matheny P.B."/>
            <person name="Labbe J."/>
            <person name="Martin F.M."/>
        </authorList>
    </citation>
    <scope>NUCLEOTIDE SEQUENCE</scope>
    <source>
        <strain evidence="1">FP105234-sp</strain>
    </source>
</reference>
<proteinExistence type="predicted"/>
<keyword evidence="2" id="KW-1185">Reference proteome</keyword>
<evidence type="ECO:0000313" key="1">
    <source>
        <dbReference type="EMBL" id="KAI0049616.1"/>
    </source>
</evidence>
<evidence type="ECO:0000313" key="2">
    <source>
        <dbReference type="Proteomes" id="UP000814033"/>
    </source>
</evidence>
<reference evidence="1" key="1">
    <citation type="submission" date="2021-02" db="EMBL/GenBank/DDBJ databases">
        <authorList>
            <consortium name="DOE Joint Genome Institute"/>
            <person name="Ahrendt S."/>
            <person name="Looney B.P."/>
            <person name="Miyauchi S."/>
            <person name="Morin E."/>
            <person name="Drula E."/>
            <person name="Courty P.E."/>
            <person name="Chicoki N."/>
            <person name="Fauchery L."/>
            <person name="Kohler A."/>
            <person name="Kuo A."/>
            <person name="Labutti K."/>
            <person name="Pangilinan J."/>
            <person name="Lipzen A."/>
            <person name="Riley R."/>
            <person name="Andreopoulos W."/>
            <person name="He G."/>
            <person name="Johnson J."/>
            <person name="Barry K.W."/>
            <person name="Grigoriev I.V."/>
            <person name="Nagy L."/>
            <person name="Hibbett D."/>
            <person name="Henrissat B."/>
            <person name="Matheny P.B."/>
            <person name="Labbe J."/>
            <person name="Martin F."/>
        </authorList>
    </citation>
    <scope>NUCLEOTIDE SEQUENCE</scope>
    <source>
        <strain evidence="1">FP105234-sp</strain>
    </source>
</reference>
<sequence>MSTVIEDVSQKLAQYLLRGWIMTDNTCPTAGCRRVPLLRSPPAQSPEVLFCANCEGDGKPNGQSSQAADPPLPSSPSITSSTHYSRPSTPPTEVSSNLSSPTFAPPIETEESIRRRQQSDQASAEIGRRLLRGWAMLADECPNPTCYGIPLVRPPKVGGAQNPRKECVVCDRAYVDEKDANSLLPVETGNSRRITSSSGELAEGSQRTERAIVSNIPLGQTHTSESPTDRRLGSYQETCHRCVLLPSTSYITLTLGGKPIPSTLPSLEAARRSLELALTVLSQRLTTVAARTSLDPMVVGQTADAIGKTALALSHVKQAQENEI</sequence>
<name>A0ACB8RZQ8_9AGAM</name>
<accession>A0ACB8RZQ8</accession>
<protein>
    <submittedName>
        <fullName evidence="1">Uncharacterized protein</fullName>
    </submittedName>
</protein>
<dbReference type="EMBL" id="MU275871">
    <property type="protein sequence ID" value="KAI0049616.1"/>
    <property type="molecule type" value="Genomic_DNA"/>
</dbReference>
<organism evidence="1 2">
    <name type="scientific">Auriscalpium vulgare</name>
    <dbReference type="NCBI Taxonomy" id="40419"/>
    <lineage>
        <taxon>Eukaryota</taxon>
        <taxon>Fungi</taxon>
        <taxon>Dikarya</taxon>
        <taxon>Basidiomycota</taxon>
        <taxon>Agaricomycotina</taxon>
        <taxon>Agaricomycetes</taxon>
        <taxon>Russulales</taxon>
        <taxon>Auriscalpiaceae</taxon>
        <taxon>Auriscalpium</taxon>
    </lineage>
</organism>
<gene>
    <name evidence="1" type="ORF">FA95DRAFT_1588178</name>
</gene>